<dbReference type="SUPFAM" id="SSF81383">
    <property type="entry name" value="F-box domain"/>
    <property type="match status" value="1"/>
</dbReference>
<dbReference type="SUPFAM" id="SSF52047">
    <property type="entry name" value="RNI-like"/>
    <property type="match status" value="1"/>
</dbReference>
<dbReference type="PROSITE" id="PS50181">
    <property type="entry name" value="FBOX"/>
    <property type="match status" value="1"/>
</dbReference>
<dbReference type="Gramene" id="OE9A032859T2">
    <property type="protein sequence ID" value="OE9A032859C2"/>
    <property type="gene ID" value="OE9A032859"/>
</dbReference>
<comment type="caution">
    <text evidence="3">The sequence shown here is derived from an EMBL/GenBank/DDBJ whole genome shotgun (WGS) entry which is preliminary data.</text>
</comment>
<dbReference type="InterPro" id="IPR036047">
    <property type="entry name" value="F-box-like_dom_sf"/>
</dbReference>
<organism evidence="3 4">
    <name type="scientific">Olea europaea subsp. europaea</name>
    <dbReference type="NCBI Taxonomy" id="158383"/>
    <lineage>
        <taxon>Eukaryota</taxon>
        <taxon>Viridiplantae</taxon>
        <taxon>Streptophyta</taxon>
        <taxon>Embryophyta</taxon>
        <taxon>Tracheophyta</taxon>
        <taxon>Spermatophyta</taxon>
        <taxon>Magnoliopsida</taxon>
        <taxon>eudicotyledons</taxon>
        <taxon>Gunneridae</taxon>
        <taxon>Pentapetalae</taxon>
        <taxon>asterids</taxon>
        <taxon>lamiids</taxon>
        <taxon>Lamiales</taxon>
        <taxon>Oleaceae</taxon>
        <taxon>Oleeae</taxon>
        <taxon>Olea</taxon>
    </lineage>
</organism>
<dbReference type="InterPro" id="IPR050648">
    <property type="entry name" value="F-box_LRR-repeat"/>
</dbReference>
<protein>
    <submittedName>
        <fullName evidence="3">F-box SKIP14-like</fullName>
    </submittedName>
</protein>
<dbReference type="Gene3D" id="3.80.10.10">
    <property type="entry name" value="Ribonuclease Inhibitor"/>
    <property type="match status" value="1"/>
</dbReference>
<dbReference type="InterPro" id="IPR001810">
    <property type="entry name" value="F-box_dom"/>
</dbReference>
<feature type="compositionally biased region" description="Basic and acidic residues" evidence="1">
    <location>
        <begin position="39"/>
        <end position="57"/>
    </location>
</feature>
<evidence type="ECO:0000256" key="1">
    <source>
        <dbReference type="SAM" id="MobiDB-lite"/>
    </source>
</evidence>
<accession>A0A8S0QWC0</accession>
<dbReference type="Gene3D" id="1.20.1280.50">
    <property type="match status" value="1"/>
</dbReference>
<sequence>MALNYSHRSIFPSHIGEDSMVSPMRIVNGDGFARTRHGSRGETEERNYGRDRVDRCSSPESATNDLANLLPSDPFGMDIETTFTAITGWLEDLDVNYRGYVRKNDYASSQDDCDCFAQWNLIWKSASKFQSLSRNVQFDKLNMDIPSIPNSLQGDKCIQSSPDNAHLDEKLKMGNVINRCSEERESTRYNFGFEPSSNTGGIVGFGSESTSGSSGQQFREEAEVAESFAKEEVPHEALGFALSYLGVKDLLSVERVCRSLCSAVQGDPLLWRTINIEQPLNERITDDVLLQLATRAQGNLQSLSLVECPRITDDGLRRVLETNPRLTKLCVPGCTRLTIEGILNNLKTFNSDKGVQGIKHLRIGGLYGVTREHFEELKLLLGADNDKLQKPHKPHFYHRDNFYLLSNDDRAIDIEMCPRCEKLRLLYDCTAKSCQVEDNAAQVCRACTLCISRCVQCGRCVNNTEYEENFCLEFICSDCFKQPDMLEFCPSEKKVWKAIGSCIQEQGG</sequence>
<feature type="region of interest" description="Disordered" evidence="1">
    <location>
        <begin position="32"/>
        <end position="61"/>
    </location>
</feature>
<dbReference type="OrthoDB" id="10044893at2759"/>
<feature type="domain" description="F-box" evidence="2">
    <location>
        <begin position="227"/>
        <end position="274"/>
    </location>
</feature>
<reference evidence="3 4" key="1">
    <citation type="submission" date="2019-12" db="EMBL/GenBank/DDBJ databases">
        <authorList>
            <person name="Alioto T."/>
            <person name="Alioto T."/>
            <person name="Gomez Garrido J."/>
        </authorList>
    </citation>
    <scope>NUCLEOTIDE SEQUENCE [LARGE SCALE GENOMIC DNA]</scope>
</reference>
<proteinExistence type="predicted"/>
<evidence type="ECO:0000313" key="4">
    <source>
        <dbReference type="Proteomes" id="UP000594638"/>
    </source>
</evidence>
<dbReference type="Pfam" id="PF12937">
    <property type="entry name" value="F-box-like"/>
    <property type="match status" value="1"/>
</dbReference>
<dbReference type="InterPro" id="IPR032675">
    <property type="entry name" value="LRR_dom_sf"/>
</dbReference>
<dbReference type="Proteomes" id="UP000594638">
    <property type="component" value="Unassembled WGS sequence"/>
</dbReference>
<dbReference type="SMART" id="SM00367">
    <property type="entry name" value="LRR_CC"/>
    <property type="match status" value="2"/>
</dbReference>
<dbReference type="EMBL" id="CACTIH010001960">
    <property type="protein sequence ID" value="CAA2970077.1"/>
    <property type="molecule type" value="Genomic_DNA"/>
</dbReference>
<keyword evidence="4" id="KW-1185">Reference proteome</keyword>
<evidence type="ECO:0000259" key="2">
    <source>
        <dbReference type="PROSITE" id="PS50181"/>
    </source>
</evidence>
<dbReference type="InterPro" id="IPR006553">
    <property type="entry name" value="Leu-rich_rpt_Cys-con_subtyp"/>
</dbReference>
<dbReference type="PANTHER" id="PTHR13382:SF22">
    <property type="entry name" value="F-BOX PROTEIN SKIP14"/>
    <property type="match status" value="1"/>
</dbReference>
<gene>
    <name evidence="3" type="ORF">OLEA9_A032859</name>
</gene>
<name>A0A8S0QWC0_OLEEU</name>
<evidence type="ECO:0000313" key="3">
    <source>
        <dbReference type="EMBL" id="CAA2970077.1"/>
    </source>
</evidence>
<dbReference type="GO" id="GO:0005737">
    <property type="term" value="C:cytoplasm"/>
    <property type="evidence" value="ECO:0007669"/>
    <property type="project" value="TreeGrafter"/>
</dbReference>
<dbReference type="AlphaFoldDB" id="A0A8S0QWC0"/>
<dbReference type="PANTHER" id="PTHR13382">
    <property type="entry name" value="MITOCHONDRIAL ATP SYNTHASE COUPLING FACTOR B"/>
    <property type="match status" value="1"/>
</dbReference>